<keyword evidence="2" id="KW-0237">DNA synthesis</keyword>
<accession>A2I8A6</accession>
<dbReference type="GO" id="GO:0006230">
    <property type="term" value="P:TMP biosynthetic process"/>
    <property type="evidence" value="ECO:0007669"/>
    <property type="project" value="InterPro"/>
</dbReference>
<keyword evidence="5 7" id="KW-0418">Kinase</keyword>
<dbReference type="EMBL" id="EF173464">
    <property type="protein sequence ID" value="ABM66075.1"/>
    <property type="molecule type" value="Genomic_DNA"/>
</dbReference>
<evidence type="ECO:0000256" key="3">
    <source>
        <dbReference type="ARBA" id="ARBA00022679"/>
    </source>
</evidence>
<organism evidence="7">
    <name type="scientific">anatid alphaherpesvirus 1</name>
    <dbReference type="NCBI Taxonomy" id="104388"/>
    <lineage>
        <taxon>Viruses</taxon>
        <taxon>Duplodnaviria</taxon>
        <taxon>Heunggongvirae</taxon>
        <taxon>Peploviricota</taxon>
        <taxon>Herviviricetes</taxon>
        <taxon>Herpesvirales</taxon>
        <taxon>Orthoherpesviridae</taxon>
        <taxon>Alphaherpesvirinae</taxon>
        <taxon>Mardivirus</taxon>
        <taxon>Mardivirus anatidalpha1</taxon>
    </lineage>
</organism>
<evidence type="ECO:0000256" key="2">
    <source>
        <dbReference type="ARBA" id="ARBA00022634"/>
    </source>
</evidence>
<dbReference type="HAMAP" id="MF_04029">
    <property type="entry name" value="HSV_KITH"/>
    <property type="match status" value="1"/>
</dbReference>
<keyword evidence="4" id="KW-0547">Nucleotide-binding</keyword>
<dbReference type="InterPro" id="IPR027417">
    <property type="entry name" value="P-loop_NTPase"/>
</dbReference>
<dbReference type="Gene3D" id="3.40.50.300">
    <property type="entry name" value="P-loop containing nucleotide triphosphate hydrolases"/>
    <property type="match status" value="1"/>
</dbReference>
<evidence type="ECO:0000313" key="7">
    <source>
        <dbReference type="EMBL" id="ABM66075.1"/>
    </source>
</evidence>
<proteinExistence type="inferred from homology"/>
<name>A2I8A6_9ALPH</name>
<evidence type="ECO:0000256" key="4">
    <source>
        <dbReference type="ARBA" id="ARBA00022741"/>
    </source>
</evidence>
<keyword evidence="1" id="KW-0244">Early protein</keyword>
<sequence length="358" mass="40620">MSLRDSCERLIRRAFSVPSMPLCLVRVYLDGPYGTGKTTTGKLLSEDTLAATLYVAEPMAYWRNHFEDVIKGVYETQERKARGDIATTDAKAITAALQLQFFAPYSSFHTYASTLFGVEAPERTPPDITLIIDRHPTAACLCFPAARFVVGDMSLSTLLAMISLIPREPHGGDIVIMDLNEDEHLERLRARQRPGEAIDVRFLRVLHNIYKMFVNTIWYAKQAPIMWDCDKWDKDWSSVPIFDDDRKKMLEARDSVPIVGGKKRPSPSTTLLSLFKVPELCDESFRLRKVHEWNLRCALIKLADLNAYFMDISGKSPQECAAEVREATNAMDFTRLSFTMAGDLEQAVNQYNTEMTIN</sequence>
<gene>
    <name evidence="7" type="primary">TK</name>
</gene>
<keyword evidence="6" id="KW-0067">ATP-binding</keyword>
<reference evidence="7" key="1">
    <citation type="submission" date="2006-12" db="EMBL/GenBank/DDBJ databases">
        <title>Cloning and sequence analysis of TK Gene of duck enteritis virus strain AV1221.</title>
        <authorList>
            <person name="Li C.Z."/>
            <person name="Han X.J."/>
            <person name="Yin Q.L."/>
        </authorList>
    </citation>
    <scope>NUCLEOTIDE SEQUENCE</scope>
    <source>
        <strain evidence="7">AV1221</strain>
    </source>
</reference>
<dbReference type="GO" id="GO:0071897">
    <property type="term" value="P:DNA biosynthetic process"/>
    <property type="evidence" value="ECO:0007669"/>
    <property type="project" value="UniProtKB-KW"/>
</dbReference>
<dbReference type="InterPro" id="IPR001889">
    <property type="entry name" value="Herpes_TK"/>
</dbReference>
<protein>
    <submittedName>
        <fullName evidence="7">Thymidine kinase</fullName>
    </submittedName>
</protein>
<evidence type="ECO:0000256" key="6">
    <source>
        <dbReference type="ARBA" id="ARBA00022840"/>
    </source>
</evidence>
<dbReference type="SUPFAM" id="SSF52540">
    <property type="entry name" value="P-loop containing nucleoside triphosphate hydrolases"/>
    <property type="match status" value="1"/>
</dbReference>
<dbReference type="GO" id="GO:0004797">
    <property type="term" value="F:thymidine kinase activity"/>
    <property type="evidence" value="ECO:0007669"/>
    <property type="project" value="InterPro"/>
</dbReference>
<dbReference type="GO" id="GO:0005524">
    <property type="term" value="F:ATP binding"/>
    <property type="evidence" value="ECO:0007669"/>
    <property type="project" value="UniProtKB-KW"/>
</dbReference>
<evidence type="ECO:0000256" key="1">
    <source>
        <dbReference type="ARBA" id="ARBA00022518"/>
    </source>
</evidence>
<evidence type="ECO:0000256" key="5">
    <source>
        <dbReference type="ARBA" id="ARBA00022777"/>
    </source>
</evidence>
<dbReference type="Pfam" id="PF00693">
    <property type="entry name" value="Herpes_TK"/>
    <property type="match status" value="1"/>
</dbReference>
<keyword evidence="3" id="KW-0808">Transferase</keyword>